<feature type="compositionally biased region" description="Gly residues" evidence="3">
    <location>
        <begin position="781"/>
        <end position="806"/>
    </location>
</feature>
<dbReference type="SMART" id="SM00028">
    <property type="entry name" value="TPR"/>
    <property type="match status" value="2"/>
</dbReference>
<comment type="caution">
    <text evidence="5">The sequence shown here is derived from an EMBL/GenBank/DDBJ whole genome shotgun (WGS) entry which is preliminary data.</text>
</comment>
<feature type="region of interest" description="Disordered" evidence="3">
    <location>
        <begin position="491"/>
        <end position="529"/>
    </location>
</feature>
<evidence type="ECO:0000256" key="2">
    <source>
        <dbReference type="PROSITE-ProRule" id="PRU00339"/>
    </source>
</evidence>
<dbReference type="PANTHER" id="PTHR12979:SF5">
    <property type="entry name" value="CCR4-NOT TRANSCRIPTION COMPLEX SUBUNIT 10"/>
    <property type="match status" value="1"/>
</dbReference>
<feature type="region of interest" description="Disordered" evidence="3">
    <location>
        <begin position="1053"/>
        <end position="1105"/>
    </location>
</feature>
<evidence type="ECO:0000313" key="6">
    <source>
        <dbReference type="Proteomes" id="UP000265515"/>
    </source>
</evidence>
<dbReference type="GO" id="GO:0017148">
    <property type="term" value="P:negative regulation of translation"/>
    <property type="evidence" value="ECO:0007669"/>
    <property type="project" value="TreeGrafter"/>
</dbReference>
<dbReference type="SUPFAM" id="SSF53098">
    <property type="entry name" value="Ribonuclease H-like"/>
    <property type="match status" value="1"/>
</dbReference>
<keyword evidence="6" id="KW-1185">Reference proteome</keyword>
<accession>A0A388L8R6</accession>
<dbReference type="InterPro" id="IPR019734">
    <property type="entry name" value="TPR_rpt"/>
</dbReference>
<organism evidence="5 6">
    <name type="scientific">Chara braunii</name>
    <name type="common">Braun's stonewort</name>
    <dbReference type="NCBI Taxonomy" id="69332"/>
    <lineage>
        <taxon>Eukaryota</taxon>
        <taxon>Viridiplantae</taxon>
        <taxon>Streptophyta</taxon>
        <taxon>Charophyceae</taxon>
        <taxon>Charales</taxon>
        <taxon>Characeae</taxon>
        <taxon>Chara</taxon>
    </lineage>
</organism>
<comment type="similarity">
    <text evidence="1">Belongs to the CNOT10 family.</text>
</comment>
<evidence type="ECO:0000259" key="4">
    <source>
        <dbReference type="PROSITE" id="PS50994"/>
    </source>
</evidence>
<evidence type="ECO:0000256" key="1">
    <source>
        <dbReference type="ARBA" id="ARBA00010080"/>
    </source>
</evidence>
<evidence type="ECO:0000313" key="5">
    <source>
        <dbReference type="EMBL" id="GBG78710.1"/>
    </source>
</evidence>
<dbReference type="InterPro" id="IPR012337">
    <property type="entry name" value="RNaseH-like_sf"/>
</dbReference>
<dbReference type="AlphaFoldDB" id="A0A388L8R6"/>
<dbReference type="InterPro" id="IPR011990">
    <property type="entry name" value="TPR-like_helical_dom_sf"/>
</dbReference>
<dbReference type="PANTHER" id="PTHR12979">
    <property type="entry name" value="CCR4-NOT TRANSCRIPTION COMPLEX SUBUNIT 10"/>
    <property type="match status" value="1"/>
</dbReference>
<protein>
    <recommendedName>
        <fullName evidence="4">Integrase catalytic domain-containing protein</fullName>
    </recommendedName>
</protein>
<dbReference type="GO" id="GO:0015074">
    <property type="term" value="P:DNA integration"/>
    <property type="evidence" value="ECO:0007669"/>
    <property type="project" value="InterPro"/>
</dbReference>
<dbReference type="Gene3D" id="1.25.40.10">
    <property type="entry name" value="Tetratricopeptide repeat domain"/>
    <property type="match status" value="2"/>
</dbReference>
<dbReference type="InterPro" id="IPR039740">
    <property type="entry name" value="CNOT10"/>
</dbReference>
<dbReference type="STRING" id="69332.A0A388L8R6"/>
<feature type="domain" description="Integrase catalytic" evidence="4">
    <location>
        <begin position="168"/>
        <end position="328"/>
    </location>
</feature>
<dbReference type="PROSITE" id="PS50005">
    <property type="entry name" value="TPR"/>
    <property type="match status" value="1"/>
</dbReference>
<feature type="compositionally biased region" description="Low complexity" evidence="3">
    <location>
        <begin position="1081"/>
        <end position="1100"/>
    </location>
</feature>
<feature type="repeat" description="TPR" evidence="2">
    <location>
        <begin position="1127"/>
        <end position="1160"/>
    </location>
</feature>
<gene>
    <name evidence="5" type="ORF">CBR_g27935</name>
</gene>
<dbReference type="SUPFAM" id="SSF48452">
    <property type="entry name" value="TPR-like"/>
    <property type="match status" value="2"/>
</dbReference>
<feature type="region of interest" description="Disordered" evidence="3">
    <location>
        <begin position="892"/>
        <end position="949"/>
    </location>
</feature>
<dbReference type="EMBL" id="BFEA01000301">
    <property type="protein sequence ID" value="GBG78710.1"/>
    <property type="molecule type" value="Genomic_DNA"/>
</dbReference>
<keyword evidence="2" id="KW-0802">TPR repeat</keyword>
<proteinExistence type="inferred from homology"/>
<dbReference type="GO" id="GO:0006402">
    <property type="term" value="P:mRNA catabolic process"/>
    <property type="evidence" value="ECO:0007669"/>
    <property type="project" value="TreeGrafter"/>
</dbReference>
<dbReference type="GO" id="GO:0030014">
    <property type="term" value="C:CCR4-NOT complex"/>
    <property type="evidence" value="ECO:0007669"/>
    <property type="project" value="InterPro"/>
</dbReference>
<name>A0A388L8R6_CHABU</name>
<feature type="compositionally biased region" description="Low complexity" evidence="3">
    <location>
        <begin position="901"/>
        <end position="918"/>
    </location>
</feature>
<dbReference type="Gramene" id="GBG78710">
    <property type="protein sequence ID" value="GBG78710"/>
    <property type="gene ID" value="CBR_g27935"/>
</dbReference>
<dbReference type="InterPro" id="IPR001584">
    <property type="entry name" value="Integrase_cat-core"/>
</dbReference>
<dbReference type="OrthoDB" id="25157at2759"/>
<dbReference type="InterPro" id="IPR036397">
    <property type="entry name" value="RNaseH_sf"/>
</dbReference>
<feature type="compositionally biased region" description="Basic and acidic residues" evidence="3">
    <location>
        <begin position="269"/>
        <end position="278"/>
    </location>
</feature>
<dbReference type="Proteomes" id="UP000265515">
    <property type="component" value="Unassembled WGS sequence"/>
</dbReference>
<feature type="region of interest" description="Disordered" evidence="3">
    <location>
        <begin position="761"/>
        <end position="839"/>
    </location>
</feature>
<dbReference type="Gene3D" id="3.30.420.10">
    <property type="entry name" value="Ribonuclease H-like superfamily/Ribonuclease H"/>
    <property type="match status" value="1"/>
</dbReference>
<feature type="region of interest" description="Disordered" evidence="3">
    <location>
        <begin position="257"/>
        <end position="278"/>
    </location>
</feature>
<evidence type="ECO:0000256" key="3">
    <source>
        <dbReference type="SAM" id="MobiDB-lite"/>
    </source>
</evidence>
<dbReference type="GO" id="GO:0003676">
    <property type="term" value="F:nucleic acid binding"/>
    <property type="evidence" value="ECO:0007669"/>
    <property type="project" value="InterPro"/>
</dbReference>
<reference evidence="5 6" key="1">
    <citation type="journal article" date="2018" name="Cell">
        <title>The Chara Genome: Secondary Complexity and Implications for Plant Terrestrialization.</title>
        <authorList>
            <person name="Nishiyama T."/>
            <person name="Sakayama H."/>
            <person name="Vries J.D."/>
            <person name="Buschmann H."/>
            <person name="Saint-Marcoux D."/>
            <person name="Ullrich K.K."/>
            <person name="Haas F.B."/>
            <person name="Vanderstraeten L."/>
            <person name="Becker D."/>
            <person name="Lang D."/>
            <person name="Vosolsobe S."/>
            <person name="Rombauts S."/>
            <person name="Wilhelmsson P.K.I."/>
            <person name="Janitza P."/>
            <person name="Kern R."/>
            <person name="Heyl A."/>
            <person name="Rumpler F."/>
            <person name="Villalobos L.I.A.C."/>
            <person name="Clay J.M."/>
            <person name="Skokan R."/>
            <person name="Toyoda A."/>
            <person name="Suzuki Y."/>
            <person name="Kagoshima H."/>
            <person name="Schijlen E."/>
            <person name="Tajeshwar N."/>
            <person name="Catarino B."/>
            <person name="Hetherington A.J."/>
            <person name="Saltykova A."/>
            <person name="Bonnot C."/>
            <person name="Breuninger H."/>
            <person name="Symeonidi A."/>
            <person name="Radhakrishnan G.V."/>
            <person name="Van Nieuwerburgh F."/>
            <person name="Deforce D."/>
            <person name="Chang C."/>
            <person name="Karol K.G."/>
            <person name="Hedrich R."/>
            <person name="Ulvskov P."/>
            <person name="Glockner G."/>
            <person name="Delwiche C.F."/>
            <person name="Petrasek J."/>
            <person name="Van de Peer Y."/>
            <person name="Friml J."/>
            <person name="Beilby M."/>
            <person name="Dolan L."/>
            <person name="Kohara Y."/>
            <person name="Sugano S."/>
            <person name="Fujiyama A."/>
            <person name="Delaux P.-M."/>
            <person name="Quint M."/>
            <person name="TheiBen G."/>
            <person name="Hagemann M."/>
            <person name="Harholt J."/>
            <person name="Dunand C."/>
            <person name="Zachgo S."/>
            <person name="Langdale J."/>
            <person name="Maumus F."/>
            <person name="Straeten D.V.D."/>
            <person name="Gould S.B."/>
            <person name="Rensing S.A."/>
        </authorList>
    </citation>
    <scope>NUCLEOTIDE SEQUENCE [LARGE SCALE GENOMIC DNA]</scope>
    <source>
        <strain evidence="5 6">S276</strain>
    </source>
</reference>
<dbReference type="PROSITE" id="PS50994">
    <property type="entry name" value="INTEGRASE"/>
    <property type="match status" value="1"/>
</dbReference>
<feature type="compositionally biased region" description="Polar residues" evidence="3">
    <location>
        <begin position="505"/>
        <end position="517"/>
    </location>
</feature>
<sequence>MALKRWWHFLLGRRRFTWVTDNNPLTYYKTQDTVSSTIGRWMYFIDQFAFTPKHLAGLSNRAADALSRRPDLCAMTHHAFAFDEELQRHFIRGYECDPDFATLYAQLSSDHPPASHYRIIDGYLLLHSRGTDLLCVPQDRRRRTRLLVCRRSKPRNRNPYGELRSMPIPREPDVSIAMDVTGPFPRDRLGHDGILTVVDRLSKYARFLPCKYYATTPELARVLHTGWICSHGVPEDIVSNRDTRFMSAFWTSLMQESDTKMKPSSARHPQTDRQTERAHQTAQMMLRTLIRPDQKDWVDLLPDIEFAYNTSLHLAIGVIPFELHHGGRKGLIFADLLLPRTTDIDATCSPASVRKYRKLLAQARANMQKAQTECSSKPTGVACHVPSAEPLLDYAEKVLARCEGDAALSGASSQCTGVLPASSGSSGGDSLLTTSERIGVVTPLSSTGPNASFPTDCELGVKGGGAMYDVGIEEDAVTSLDLHGGGGLGSQPGSVGSASCGPTALPSSGVSSGIRGTSSERDHKESVPSGIHELNLHMYRARLLMLVRNLKATKREVKLALNLIRDHMPALVLKAQLEYCRGNFRKAIKLLTTCFCGGGSPGDAASVLAGVAGAHLDKGSTAMLLSNLGCIHFRLGKHNIAAAYFVKALENYMAVGADRPLCVRSFAKDKTLHVLCNMGIQQLYLGNPLVGFRCFQESVRMFYNRPLLWLRLAECCISSHAKGLLEDRKREQGRARGREEVILRIVGEERWRQVLLPTGGLGSGGGAKAGNPDFHVAETAGEGGLPEGVGSAQGEGGRPGTGGGGVKATAAGVFPPKWSKAPPQQGQGPEEGASGPVGPGRNSCLWDVRQEPSLEYASHCLRNALTLLDQLDSTANAAAAAVALPDADSGSVGQNASACIHGGQQHQLQGMQHQQSGGSRKSTSGTVDRRAGSVAPSAESKDGEGGAVAPSVPSAVTVIASAVAVHEDERRMECSTVQQCILANLAYVELVLENPVASLAAAERLLRIQGCCPQYSFLGHMYAAEALCMLDRPTVAAEHLTTCMLEHTNSMDTTQGSNCGNVETEEENGQKWRTVEYGEASTDGSDITTGTGRRSSASSAAGGGIASSGTANAGDIPGALSGTTSHASLYVNLAAVYAMQGELLQAQQCALQALKVSPTNPLAILAVVYVELSRGRKQDALDMLKHCRNIKCLWGGVASDATSNAAGTMGLRPAAVQALS</sequence>